<reference evidence="10" key="1">
    <citation type="submission" date="2016-10" db="EMBL/GenBank/DDBJ databases">
        <authorList>
            <person name="Varghese N."/>
            <person name="Submissions S."/>
        </authorList>
    </citation>
    <scope>NUCLEOTIDE SEQUENCE [LARGE SCALE GENOMIC DNA]</scope>
    <source>
        <strain evidence="10">DSM 19684</strain>
    </source>
</reference>
<dbReference type="CDD" id="cd16917">
    <property type="entry name" value="HATPase_UhpB-NarQ-NarX-like"/>
    <property type="match status" value="1"/>
</dbReference>
<protein>
    <submittedName>
        <fullName evidence="9">Signal transduction histidine kinase</fullName>
    </submittedName>
</protein>
<dbReference type="Pfam" id="PF07695">
    <property type="entry name" value="7TMR-DISM_7TM"/>
    <property type="match status" value="1"/>
</dbReference>
<dbReference type="Pfam" id="PF07696">
    <property type="entry name" value="7TMR-DISMED2"/>
    <property type="match status" value="1"/>
</dbReference>
<dbReference type="GO" id="GO:0016301">
    <property type="term" value="F:kinase activity"/>
    <property type="evidence" value="ECO:0007669"/>
    <property type="project" value="UniProtKB-KW"/>
</dbReference>
<evidence type="ECO:0000256" key="3">
    <source>
        <dbReference type="ARBA" id="ARBA00023012"/>
    </source>
</evidence>
<evidence type="ECO:0000259" key="6">
    <source>
        <dbReference type="Pfam" id="PF02518"/>
    </source>
</evidence>
<feature type="transmembrane region" description="Helical" evidence="5">
    <location>
        <begin position="281"/>
        <end position="302"/>
    </location>
</feature>
<dbReference type="AlphaFoldDB" id="A0A1G7RPA4"/>
<evidence type="ECO:0000256" key="4">
    <source>
        <dbReference type="SAM" id="Coils"/>
    </source>
</evidence>
<proteinExistence type="predicted"/>
<evidence type="ECO:0000259" key="7">
    <source>
        <dbReference type="Pfam" id="PF07695"/>
    </source>
</evidence>
<evidence type="ECO:0000313" key="9">
    <source>
        <dbReference type="EMBL" id="SDG12473.1"/>
    </source>
</evidence>
<gene>
    <name evidence="9" type="ORF">SAMN05421825_2728</name>
</gene>
<keyword evidence="4" id="KW-0175">Coiled coil</keyword>
<evidence type="ECO:0000259" key="8">
    <source>
        <dbReference type="Pfam" id="PF07696"/>
    </source>
</evidence>
<dbReference type="STRING" id="454006.SAMN05421825_2728"/>
<keyword evidence="5" id="KW-0812">Transmembrane</keyword>
<dbReference type="InterPro" id="IPR036890">
    <property type="entry name" value="HATPase_C_sf"/>
</dbReference>
<organism evidence="9 10">
    <name type="scientific">Epilithonimonas hungarica</name>
    <dbReference type="NCBI Taxonomy" id="454006"/>
    <lineage>
        <taxon>Bacteria</taxon>
        <taxon>Pseudomonadati</taxon>
        <taxon>Bacteroidota</taxon>
        <taxon>Flavobacteriia</taxon>
        <taxon>Flavobacteriales</taxon>
        <taxon>Weeksellaceae</taxon>
        <taxon>Chryseobacterium group</taxon>
        <taxon>Epilithonimonas</taxon>
    </lineage>
</organism>
<dbReference type="PANTHER" id="PTHR24421">
    <property type="entry name" value="NITRATE/NITRITE SENSOR PROTEIN NARX-RELATED"/>
    <property type="match status" value="1"/>
</dbReference>
<dbReference type="InterPro" id="IPR003594">
    <property type="entry name" value="HATPase_dom"/>
</dbReference>
<keyword evidence="5" id="KW-1133">Transmembrane helix</keyword>
<feature type="domain" description="7TM-DISM receptor extracellular" evidence="7">
    <location>
        <begin position="187"/>
        <end position="400"/>
    </location>
</feature>
<dbReference type="Gene3D" id="2.60.40.2380">
    <property type="match status" value="1"/>
</dbReference>
<evidence type="ECO:0000313" key="10">
    <source>
        <dbReference type="Proteomes" id="UP000199203"/>
    </source>
</evidence>
<dbReference type="InterPro" id="IPR011622">
    <property type="entry name" value="7TMR_DISM_rcpt_extracell_dom2"/>
</dbReference>
<feature type="transmembrane region" description="Helical" evidence="5">
    <location>
        <begin position="348"/>
        <end position="366"/>
    </location>
</feature>
<keyword evidence="2 9" id="KW-0418">Kinase</keyword>
<feature type="coiled-coil region" evidence="4">
    <location>
        <begin position="412"/>
        <end position="439"/>
    </location>
</feature>
<keyword evidence="10" id="KW-1185">Reference proteome</keyword>
<feature type="transmembrane region" description="Helical" evidence="5">
    <location>
        <begin position="182"/>
        <end position="204"/>
    </location>
</feature>
<dbReference type="InterPro" id="IPR050482">
    <property type="entry name" value="Sensor_HK_TwoCompSys"/>
</dbReference>
<accession>A0A1G7RPA4</accession>
<evidence type="ECO:0000256" key="2">
    <source>
        <dbReference type="ARBA" id="ARBA00022777"/>
    </source>
</evidence>
<dbReference type="GO" id="GO:0000160">
    <property type="term" value="P:phosphorelay signal transduction system"/>
    <property type="evidence" value="ECO:0007669"/>
    <property type="project" value="UniProtKB-KW"/>
</dbReference>
<feature type="transmembrane region" description="Helical" evidence="5">
    <location>
        <begin position="211"/>
        <end position="228"/>
    </location>
</feature>
<keyword evidence="5" id="KW-0472">Membrane</keyword>
<keyword evidence="1" id="KW-0808">Transferase</keyword>
<sequence>MMKNLLIVMFLFIGIWITSQMKADTMFVNGGNWIPLFSKSSYYIDSSNSKNVFQISQINNNFRKVDHPSNLILKKQTKTVWVHAYIKNTGNRKDYWLGIYSQLDILNVYRKTEQGIVLLKKYNISYANKQDIPDIRFHYVPFVLNKSEIAEIYMEIRNPRYYQNIYSDFTTPVENLFWENGFYWEIGFVIGVTFIIAVLSLVVGIILRRRFYFLYSLYLVLIAIIVVREEFFINIIKVPFLYYSILKTNSLFLLVIAMGLSMKIMTGFLDFRKNNGGQFRILNTIFDFYVTFGILASLWFYIDYANTTFDNPIYNGIWDISIGLSALAVLIQITILIWLGLQNKRPSLGILAAVLFGLINPVTYFFNYSRILTIYEISHPNYFYYVLLLEIFIMGIAIAYSYRKIKSQYISTLEDKLKLEEENSKIKQMEEEKIKQSILESQEHLLKSLSKDLHDDIGQKLSIINFSVENLRFAVSSKESINEIRSSILEISDSVRDLSHWLNDFSIGKNTIDEIILNEVERIRKTNIIKINFEKINNSSENYGTSTEENIIFYRCFQESINNILKHSNASQINIIIDYTNIISISIEDNGNGFDVNNQFGNGIKNIKERATLIGFSCTIQSNPEKGTKISIYKNDKPSNH</sequence>
<feature type="domain" description="7TM-DISM receptor extracellular" evidence="8">
    <location>
        <begin position="40"/>
        <end position="159"/>
    </location>
</feature>
<evidence type="ECO:0000256" key="5">
    <source>
        <dbReference type="SAM" id="Phobius"/>
    </source>
</evidence>
<keyword evidence="3" id="KW-0902">Two-component regulatory system</keyword>
<dbReference type="Pfam" id="PF02518">
    <property type="entry name" value="HATPase_c"/>
    <property type="match status" value="1"/>
</dbReference>
<dbReference type="OrthoDB" id="9760839at2"/>
<name>A0A1G7RPA4_9FLAO</name>
<dbReference type="Proteomes" id="UP000199203">
    <property type="component" value="Unassembled WGS sequence"/>
</dbReference>
<feature type="transmembrane region" description="Helical" evidence="5">
    <location>
        <begin position="382"/>
        <end position="402"/>
    </location>
</feature>
<dbReference type="RefSeq" id="WP_089873971.1">
    <property type="nucleotide sequence ID" value="NZ_FNBH01000003.1"/>
</dbReference>
<dbReference type="InterPro" id="IPR011623">
    <property type="entry name" value="7TMR_DISM_rcpt_extracell_dom1"/>
</dbReference>
<dbReference type="Gene3D" id="3.30.565.10">
    <property type="entry name" value="Histidine kinase-like ATPase, C-terminal domain"/>
    <property type="match status" value="1"/>
</dbReference>
<feature type="transmembrane region" description="Helical" evidence="5">
    <location>
        <begin position="240"/>
        <end position="260"/>
    </location>
</feature>
<evidence type="ECO:0000256" key="1">
    <source>
        <dbReference type="ARBA" id="ARBA00022679"/>
    </source>
</evidence>
<feature type="transmembrane region" description="Helical" evidence="5">
    <location>
        <begin position="322"/>
        <end position="341"/>
    </location>
</feature>
<feature type="domain" description="Histidine kinase/HSP90-like ATPase" evidence="6">
    <location>
        <begin position="553"/>
        <end position="633"/>
    </location>
</feature>
<dbReference type="SUPFAM" id="SSF55874">
    <property type="entry name" value="ATPase domain of HSP90 chaperone/DNA topoisomerase II/histidine kinase"/>
    <property type="match status" value="1"/>
</dbReference>
<dbReference type="EMBL" id="FNBH01000003">
    <property type="protein sequence ID" value="SDG12473.1"/>
    <property type="molecule type" value="Genomic_DNA"/>
</dbReference>